<reference evidence="5" key="1">
    <citation type="submission" date="2016-06" db="UniProtKB">
        <authorList>
            <consortium name="WormBaseParasite"/>
        </authorList>
    </citation>
    <scope>IDENTIFICATION</scope>
</reference>
<comment type="similarity">
    <text evidence="1">Belongs to the IFRD family.</text>
</comment>
<gene>
    <name evidence="3" type="ORF">SBAD_LOCUS3258</name>
</gene>
<evidence type="ECO:0000313" key="3">
    <source>
        <dbReference type="EMBL" id="VDP00560.1"/>
    </source>
</evidence>
<dbReference type="Proteomes" id="UP000270296">
    <property type="component" value="Unassembled WGS sequence"/>
</dbReference>
<evidence type="ECO:0000313" key="4">
    <source>
        <dbReference type="Proteomes" id="UP000270296"/>
    </source>
</evidence>
<dbReference type="InterPro" id="IPR016024">
    <property type="entry name" value="ARM-type_fold"/>
</dbReference>
<accession>A0A183II13</accession>
<dbReference type="InterPro" id="IPR007701">
    <property type="entry name" value="Interferon-rel_develop_reg_N"/>
</dbReference>
<dbReference type="PANTHER" id="PTHR12354">
    <property type="entry name" value="INTERFERON-RELATED DEVELOPMENTAL REGULATOR"/>
    <property type="match status" value="1"/>
</dbReference>
<dbReference type="SUPFAM" id="SSF48371">
    <property type="entry name" value="ARM repeat"/>
    <property type="match status" value="1"/>
</dbReference>
<evidence type="ECO:0000259" key="2">
    <source>
        <dbReference type="Pfam" id="PF05004"/>
    </source>
</evidence>
<keyword evidence="4" id="KW-1185">Reference proteome</keyword>
<organism evidence="5">
    <name type="scientific">Soboliphyme baturini</name>
    <dbReference type="NCBI Taxonomy" id="241478"/>
    <lineage>
        <taxon>Eukaryota</taxon>
        <taxon>Metazoa</taxon>
        <taxon>Ecdysozoa</taxon>
        <taxon>Nematoda</taxon>
        <taxon>Enoplea</taxon>
        <taxon>Dorylaimia</taxon>
        <taxon>Dioctophymatida</taxon>
        <taxon>Dioctophymatoidea</taxon>
        <taxon>Soboliphymatidae</taxon>
        <taxon>Soboliphyme</taxon>
    </lineage>
</organism>
<dbReference type="WBParaSite" id="SBAD_0000341201-mRNA-1">
    <property type="protein sequence ID" value="SBAD_0000341201-mRNA-1"/>
    <property type="gene ID" value="SBAD_0000341201"/>
</dbReference>
<reference evidence="3 4" key="2">
    <citation type="submission" date="2018-11" db="EMBL/GenBank/DDBJ databases">
        <authorList>
            <consortium name="Pathogen Informatics"/>
        </authorList>
    </citation>
    <scope>NUCLEOTIDE SEQUENCE [LARGE SCALE GENOMIC DNA]</scope>
</reference>
<feature type="domain" description="Interferon-related developmental regulator N-terminal" evidence="2">
    <location>
        <begin position="5"/>
        <end position="219"/>
    </location>
</feature>
<dbReference type="PANTHER" id="PTHR12354:SF1">
    <property type="entry name" value="INTERFERON-RELATED DEVELOPMENTAL REGULATOR 1"/>
    <property type="match status" value="1"/>
</dbReference>
<protein>
    <submittedName>
        <fullName evidence="5">IFRD domain-containing protein</fullName>
    </submittedName>
</protein>
<dbReference type="InterPro" id="IPR039777">
    <property type="entry name" value="IFRD"/>
</dbReference>
<dbReference type="OrthoDB" id="686784at2759"/>
<sequence length="243" mass="27220">MAWKVTASDTVERSLRRGNDAESEIVLRIVVLMSIQLGPEYGSDMTGIVSLMRTILIDSKASLAVRCACATALAICIFNGEFEREVNLQALDALSSVCLSAKSRWAANTASLFCASINAWAFLLLKASSHYLQETLKQDIARVCAYLENSQLEVRIVAGETLALLYEMARDVYGEDFRPANHRSTLLELQNMSTDSVKYRAKRDRRLQRASFREIMSGIKVDGGILFKIDMCQALNYFLPQDW</sequence>
<dbReference type="EMBL" id="UZAM01007651">
    <property type="protein sequence ID" value="VDP00560.1"/>
    <property type="molecule type" value="Genomic_DNA"/>
</dbReference>
<evidence type="ECO:0000256" key="1">
    <source>
        <dbReference type="ARBA" id="ARBA00008828"/>
    </source>
</evidence>
<dbReference type="Pfam" id="PF05004">
    <property type="entry name" value="IFRD"/>
    <property type="match status" value="1"/>
</dbReference>
<evidence type="ECO:0000313" key="5">
    <source>
        <dbReference type="WBParaSite" id="SBAD_0000341201-mRNA-1"/>
    </source>
</evidence>
<dbReference type="AlphaFoldDB" id="A0A183II13"/>
<name>A0A183II13_9BILA</name>
<proteinExistence type="inferred from homology"/>